<keyword evidence="2" id="KW-1185">Reference proteome</keyword>
<proteinExistence type="predicted"/>
<organism evidence="1 2">
    <name type="scientific">Desertifilum tharense IPPAS B-1220</name>
    <dbReference type="NCBI Taxonomy" id="1781255"/>
    <lineage>
        <taxon>Bacteria</taxon>
        <taxon>Bacillati</taxon>
        <taxon>Cyanobacteriota</taxon>
        <taxon>Cyanophyceae</taxon>
        <taxon>Desertifilales</taxon>
        <taxon>Desertifilaceae</taxon>
        <taxon>Desertifilum</taxon>
    </lineage>
</organism>
<evidence type="ECO:0000313" key="2">
    <source>
        <dbReference type="Proteomes" id="UP000095472"/>
    </source>
</evidence>
<evidence type="ECO:0000313" key="1">
    <source>
        <dbReference type="EMBL" id="XPM65161.1"/>
    </source>
</evidence>
<accession>A0ACD5GZ12</accession>
<protein>
    <submittedName>
        <fullName evidence="1">Uncharacterized protein</fullName>
    </submittedName>
</protein>
<sequence>MKHANLVRMFLFATASALALGANFVPLSTAQEQPQPQPQPTVQPSPTPQPPQRTVFLLSNPCVSAGTGRTIRERQDISVVPTVLYFGYEYGVLVFGLSRFCDLSD</sequence>
<dbReference type="Proteomes" id="UP000095472">
    <property type="component" value="Chromosome"/>
</dbReference>
<gene>
    <name evidence="1" type="ORF">BH720_004975</name>
</gene>
<name>A0ACD5GZ12_9CYAN</name>
<reference evidence="1 2" key="1">
    <citation type="journal article" date="2016" name="Genome Announc.">
        <title>Draft Genome Sequence of the Thermotolerant Cyanobacterium Desertifilum sp. IPPAS B-1220.</title>
        <authorList>
            <person name="Mironov K.S."/>
            <person name="Sinetova M.A."/>
            <person name="Bolatkhan K."/>
            <person name="Zayadan B.K."/>
            <person name="Ustinova V.V."/>
            <person name="Kupriyanova E.V."/>
            <person name="Skrypnik A.N."/>
            <person name="Gogoleva N.E."/>
            <person name="Gogolev Y.V."/>
            <person name="Los D.A."/>
        </authorList>
    </citation>
    <scope>NUCLEOTIDE SEQUENCE [LARGE SCALE GENOMIC DNA]</scope>
    <source>
        <strain evidence="1 2">IPPAS B-1220</strain>
    </source>
</reference>
<dbReference type="EMBL" id="CP182909">
    <property type="protein sequence ID" value="XPM65161.1"/>
    <property type="molecule type" value="Genomic_DNA"/>
</dbReference>